<feature type="domain" description="PLD phosphodiesterase" evidence="1">
    <location>
        <begin position="182"/>
        <end position="209"/>
    </location>
</feature>
<dbReference type="AlphaFoldDB" id="A0A4R1F4Z2"/>
<dbReference type="EMBL" id="SMFQ01000003">
    <property type="protein sequence ID" value="TCJ86818.1"/>
    <property type="molecule type" value="Genomic_DNA"/>
</dbReference>
<dbReference type="RefSeq" id="WP_131905149.1">
    <property type="nucleotide sequence ID" value="NZ_BAAAFU010000004.1"/>
</dbReference>
<dbReference type="GO" id="GO:0032049">
    <property type="term" value="P:cardiolipin biosynthetic process"/>
    <property type="evidence" value="ECO:0007669"/>
    <property type="project" value="UniProtKB-ARBA"/>
</dbReference>
<evidence type="ECO:0000259" key="1">
    <source>
        <dbReference type="PROSITE" id="PS50035"/>
    </source>
</evidence>
<dbReference type="SUPFAM" id="SSF56024">
    <property type="entry name" value="Phospholipase D/nuclease"/>
    <property type="match status" value="2"/>
</dbReference>
<accession>A0A4R1F4Z2</accession>
<proteinExistence type="predicted"/>
<keyword evidence="3" id="KW-1185">Reference proteome</keyword>
<dbReference type="Pfam" id="PF13091">
    <property type="entry name" value="PLDc_2"/>
    <property type="match status" value="2"/>
</dbReference>
<evidence type="ECO:0000313" key="3">
    <source>
        <dbReference type="Proteomes" id="UP000294887"/>
    </source>
</evidence>
<dbReference type="CDD" id="cd09113">
    <property type="entry name" value="PLDc_ymdC_like_2"/>
    <property type="match status" value="1"/>
</dbReference>
<dbReference type="OrthoDB" id="9762009at2"/>
<evidence type="ECO:0000313" key="2">
    <source>
        <dbReference type="EMBL" id="TCJ86818.1"/>
    </source>
</evidence>
<dbReference type="Proteomes" id="UP000294887">
    <property type="component" value="Unassembled WGS sequence"/>
</dbReference>
<comment type="caution">
    <text evidence="2">The sequence shown here is derived from an EMBL/GenBank/DDBJ whole genome shotgun (WGS) entry which is preliminary data.</text>
</comment>
<reference evidence="2 3" key="1">
    <citation type="submission" date="2019-03" db="EMBL/GenBank/DDBJ databases">
        <title>Genomic Encyclopedia of Type Strains, Phase IV (KMG-IV): sequencing the most valuable type-strain genomes for metagenomic binning, comparative biology and taxonomic classification.</title>
        <authorList>
            <person name="Goeker M."/>
        </authorList>
    </citation>
    <scope>NUCLEOTIDE SEQUENCE [LARGE SCALE GENOMIC DNA]</scope>
    <source>
        <strain evidence="2 3">DSM 24830</strain>
    </source>
</reference>
<dbReference type="PANTHER" id="PTHR21248:SF12">
    <property type="entry name" value="CARDIOLIPIN SYNTHASE C"/>
    <property type="match status" value="1"/>
</dbReference>
<name>A0A4R1F4Z2_9GAMM</name>
<organism evidence="2 3">
    <name type="scientific">Cocleimonas flava</name>
    <dbReference type="NCBI Taxonomy" id="634765"/>
    <lineage>
        <taxon>Bacteria</taxon>
        <taxon>Pseudomonadati</taxon>
        <taxon>Pseudomonadota</taxon>
        <taxon>Gammaproteobacteria</taxon>
        <taxon>Thiotrichales</taxon>
        <taxon>Thiotrichaceae</taxon>
        <taxon>Cocleimonas</taxon>
    </lineage>
</organism>
<protein>
    <submittedName>
        <fullName evidence="2">Phosphatidylserine/phosphatidylglycerophosphate/ cardiolipin synthase-like enzyme</fullName>
    </submittedName>
</protein>
<dbReference type="PANTHER" id="PTHR21248">
    <property type="entry name" value="CARDIOLIPIN SYNTHASE"/>
    <property type="match status" value="1"/>
</dbReference>
<dbReference type="InterPro" id="IPR025202">
    <property type="entry name" value="PLD-like_dom"/>
</dbReference>
<dbReference type="SMART" id="SM00155">
    <property type="entry name" value="PLDc"/>
    <property type="match status" value="2"/>
</dbReference>
<sequence>MGIIYVLKPVTLLNIICKLAIPILFLFLSACDKAEERVTESTQDFCSTIVKKEVASLSKFLTPFAKKMESSTGVYVLEQGTEAMMSRAWLSDHAEHTIDVQYFIFSADNIGLIATDYLVRAAERGVKVRILVDDLMVDANGDELLKLAAHENLSIKIYNPMANIGKNIAQKLFHLSTDFHGFNQRMHNKTFTVDSKVSITGGRNVADEYFGYDHEYNFRDRDVLLLGGMIQTIQSSFDQYWDDSLSVDIDRLVKSNETFNSNFNDLHQYACNPVNFVPKVREIINDLSSTFSEIQSDGKLYWVDGVEYVSDLPGKNDRSEYLGGSGISTQRLISLVKNAKKSVIIQTPYLVTTDLSRNIFKELIQKGVEVKILTNSLASNDNLEAFSGYQRDRKKLLRTGVEIYEFKPDAKIRQKVMSGDMLGHLDRMPIFGLHAKSMVIDDEITVIGTFNLDPRSANLNTESITIIPSKEITRDVKSGMLEEIKPENAWRITTEWNPDGEVDKVKQLRIKIRRVIPKNIL</sequence>
<dbReference type="GO" id="GO:0030572">
    <property type="term" value="F:phosphatidyltransferase activity"/>
    <property type="evidence" value="ECO:0007669"/>
    <property type="project" value="UniProtKB-ARBA"/>
</dbReference>
<dbReference type="Gene3D" id="3.30.870.10">
    <property type="entry name" value="Endonuclease Chain A"/>
    <property type="match status" value="2"/>
</dbReference>
<dbReference type="InterPro" id="IPR001736">
    <property type="entry name" value="PLipase_D/transphosphatidylase"/>
</dbReference>
<dbReference type="CDD" id="cd09111">
    <property type="entry name" value="PLDc_ymdC_like_1"/>
    <property type="match status" value="1"/>
</dbReference>
<dbReference type="PROSITE" id="PS50035">
    <property type="entry name" value="PLD"/>
    <property type="match status" value="2"/>
</dbReference>
<gene>
    <name evidence="2" type="ORF">EV695_1316</name>
</gene>
<feature type="domain" description="PLD phosphodiesterase" evidence="1">
    <location>
        <begin position="433"/>
        <end position="456"/>
    </location>
</feature>